<gene>
    <name evidence="1" type="ORF">Agabi119p4_2685</name>
</gene>
<dbReference type="EMBL" id="JABXXO010000003">
    <property type="protein sequence ID" value="KAF7783309.1"/>
    <property type="molecule type" value="Genomic_DNA"/>
</dbReference>
<organism evidence="1 2">
    <name type="scientific">Agaricus bisporus var. burnettii</name>
    <dbReference type="NCBI Taxonomy" id="192524"/>
    <lineage>
        <taxon>Eukaryota</taxon>
        <taxon>Fungi</taxon>
        <taxon>Dikarya</taxon>
        <taxon>Basidiomycota</taxon>
        <taxon>Agaricomycotina</taxon>
        <taxon>Agaricomycetes</taxon>
        <taxon>Agaricomycetidae</taxon>
        <taxon>Agaricales</taxon>
        <taxon>Agaricineae</taxon>
        <taxon>Agaricaceae</taxon>
        <taxon>Agaricus</taxon>
    </lineage>
</organism>
<comment type="caution">
    <text evidence="1">The sequence shown here is derived from an EMBL/GenBank/DDBJ whole genome shotgun (WGS) entry which is preliminary data.</text>
</comment>
<proteinExistence type="predicted"/>
<name>A0A8H7F9Z5_AGABI</name>
<evidence type="ECO:0000313" key="2">
    <source>
        <dbReference type="Proteomes" id="UP000629468"/>
    </source>
</evidence>
<dbReference type="AlphaFoldDB" id="A0A8H7F9Z5"/>
<protein>
    <submittedName>
        <fullName evidence="1">Uncharacterized protein</fullName>
    </submittedName>
</protein>
<evidence type="ECO:0000313" key="1">
    <source>
        <dbReference type="EMBL" id="KAF7783309.1"/>
    </source>
</evidence>
<reference evidence="1 2" key="1">
    <citation type="journal article" name="Sci. Rep.">
        <title>Telomere-to-telomere assembled and centromere annotated genomes of the two main subspecies of the button mushroom Agaricus bisporus reveal especially polymorphic chromosome ends.</title>
        <authorList>
            <person name="Sonnenberg A.S.M."/>
            <person name="Sedaghat-Telgerd N."/>
            <person name="Lavrijssen B."/>
            <person name="Ohm R.A."/>
            <person name="Hendrickx P.M."/>
            <person name="Scholtmeijer K."/>
            <person name="Baars J.J.P."/>
            <person name="van Peer A."/>
        </authorList>
    </citation>
    <scope>NUCLEOTIDE SEQUENCE [LARGE SCALE GENOMIC DNA]</scope>
    <source>
        <strain evidence="1 2">H119_p4</strain>
    </source>
</reference>
<accession>A0A8H7F9Z5</accession>
<sequence>MVHTHGLRSEKSDRARSSRVLPLIEENDSRCTRKLFDELNALRIIVLHNLLIITEIRKCGRTIVELETSFIQFVQYYDP</sequence>
<dbReference type="Proteomes" id="UP000629468">
    <property type="component" value="Unassembled WGS sequence"/>
</dbReference>